<dbReference type="GO" id="GO:0003729">
    <property type="term" value="F:mRNA binding"/>
    <property type="evidence" value="ECO:0007669"/>
    <property type="project" value="UniProtKB-ARBA"/>
</dbReference>
<dbReference type="Gene3D" id="3.30.70.330">
    <property type="match status" value="1"/>
</dbReference>
<feature type="compositionally biased region" description="Basic and acidic residues" evidence="4">
    <location>
        <begin position="18"/>
        <end position="30"/>
    </location>
</feature>
<feature type="compositionally biased region" description="Polar residues" evidence="4">
    <location>
        <begin position="352"/>
        <end position="363"/>
    </location>
</feature>
<evidence type="ECO:0000256" key="4">
    <source>
        <dbReference type="SAM" id="MobiDB-lite"/>
    </source>
</evidence>
<evidence type="ECO:0000259" key="5">
    <source>
        <dbReference type="PROSITE" id="PS50102"/>
    </source>
</evidence>
<proteinExistence type="predicted"/>
<dbReference type="EMBL" id="JABMIG020000477">
    <property type="protein sequence ID" value="KAL3776700.1"/>
    <property type="molecule type" value="Genomic_DNA"/>
</dbReference>
<dbReference type="AlphaFoldDB" id="A0ABD3NSL0"/>
<dbReference type="InterPro" id="IPR000504">
    <property type="entry name" value="RRM_dom"/>
</dbReference>
<keyword evidence="1" id="KW-0677">Repeat</keyword>
<evidence type="ECO:0000256" key="2">
    <source>
        <dbReference type="ARBA" id="ARBA00022884"/>
    </source>
</evidence>
<feature type="region of interest" description="Disordered" evidence="4">
    <location>
        <begin position="347"/>
        <end position="470"/>
    </location>
</feature>
<dbReference type="InterPro" id="IPR012677">
    <property type="entry name" value="Nucleotide-bd_a/b_plait_sf"/>
</dbReference>
<dbReference type="GO" id="GO:0009967">
    <property type="term" value="P:positive regulation of signal transduction"/>
    <property type="evidence" value="ECO:0007669"/>
    <property type="project" value="UniProtKB-ARBA"/>
</dbReference>
<evidence type="ECO:0000256" key="1">
    <source>
        <dbReference type="ARBA" id="ARBA00022737"/>
    </source>
</evidence>
<dbReference type="SMART" id="SM00360">
    <property type="entry name" value="RRM"/>
    <property type="match status" value="1"/>
</dbReference>
<feature type="domain" description="RRM" evidence="5">
    <location>
        <begin position="265"/>
        <end position="343"/>
    </location>
</feature>
<sequence>MFPIGCRRLNTMEPSDGSEPKIDPSEDKSRRSSCSSPLSSSNLPRRSPPYTGSILPQSMPTEDYSFPSGPYDSGSSRGHSPYEYSQPGYGQMPGPEHMYPSYPLGDHSDPARSNRSTGGILPSSSEAFSSLGSGAFSALPQLGASFYSPSPVYGYGSSGPGYTSGTYQDPYPPSSSMGTGSPFQPSYASGMSGNRNYGMYPGTLPTYPYGQPYPEQYQRQALGRGGFGPLSGSYGGQRRSRTTSYASSPGPPIVQPGSAKGPEGANLFIFHIPNDFSNQEMYDMFAQYGNVLSARIMVEAETGRSRGFGFVSFDSTESAANAIKHLNGFPIKGKRLKVQHKQIRGKDPYETYSLNPPTSSVPLQQYAGHREPGESYSLPTHLHSDTERKPAANQDTEFTTQESSDSETSQAPQRSARHHTPVLPPMPPQPSEDEDDEGYVDSHDSPGRTNDSSQSPLSHLNDISNALPHP</sequence>
<dbReference type="PANTHER" id="PTHR48025">
    <property type="entry name" value="OS02G0815200 PROTEIN"/>
    <property type="match status" value="1"/>
</dbReference>
<keyword evidence="7" id="KW-1185">Reference proteome</keyword>
<feature type="compositionally biased region" description="Low complexity" evidence="4">
    <location>
        <begin position="32"/>
        <end position="49"/>
    </location>
</feature>
<protein>
    <recommendedName>
        <fullName evidence="5">RRM domain-containing protein</fullName>
    </recommendedName>
</protein>
<dbReference type="GO" id="GO:0005737">
    <property type="term" value="C:cytoplasm"/>
    <property type="evidence" value="ECO:0007669"/>
    <property type="project" value="UniProtKB-ARBA"/>
</dbReference>
<dbReference type="Proteomes" id="UP001516023">
    <property type="component" value="Unassembled WGS sequence"/>
</dbReference>
<comment type="caution">
    <text evidence="6">The sequence shown here is derived from an EMBL/GenBank/DDBJ whole genome shotgun (WGS) entry which is preliminary data.</text>
</comment>
<dbReference type="Pfam" id="PF00076">
    <property type="entry name" value="RRM_1"/>
    <property type="match status" value="1"/>
</dbReference>
<evidence type="ECO:0000313" key="6">
    <source>
        <dbReference type="EMBL" id="KAL3776700.1"/>
    </source>
</evidence>
<feature type="compositionally biased region" description="Polar residues" evidence="4">
    <location>
        <begin position="174"/>
        <end position="188"/>
    </location>
</feature>
<dbReference type="PROSITE" id="PS50102">
    <property type="entry name" value="RRM"/>
    <property type="match status" value="1"/>
</dbReference>
<dbReference type="PANTHER" id="PTHR48025:SF1">
    <property type="entry name" value="RRM DOMAIN-CONTAINING PROTEIN"/>
    <property type="match status" value="1"/>
</dbReference>
<evidence type="ECO:0000313" key="7">
    <source>
        <dbReference type="Proteomes" id="UP001516023"/>
    </source>
</evidence>
<name>A0ABD3NSL0_9STRA</name>
<keyword evidence="2 3" id="KW-0694">RNA-binding</keyword>
<gene>
    <name evidence="6" type="ORF">HJC23_014002</name>
</gene>
<feature type="region of interest" description="Disordered" evidence="4">
    <location>
        <begin position="233"/>
        <end position="253"/>
    </location>
</feature>
<feature type="region of interest" description="Disordered" evidence="4">
    <location>
        <begin position="1"/>
        <end position="125"/>
    </location>
</feature>
<feature type="region of interest" description="Disordered" evidence="4">
    <location>
        <begin position="164"/>
        <end position="188"/>
    </location>
</feature>
<evidence type="ECO:0000256" key="3">
    <source>
        <dbReference type="PROSITE-ProRule" id="PRU00176"/>
    </source>
</evidence>
<accession>A0ABD3NSL0</accession>
<feature type="compositionally biased region" description="Polar residues" evidence="4">
    <location>
        <begin position="447"/>
        <end position="464"/>
    </location>
</feature>
<dbReference type="CDD" id="cd12362">
    <property type="entry name" value="RRM3_CELF1-6"/>
    <property type="match status" value="1"/>
</dbReference>
<dbReference type="InterPro" id="IPR035979">
    <property type="entry name" value="RBD_domain_sf"/>
</dbReference>
<feature type="compositionally biased region" description="Low complexity" evidence="4">
    <location>
        <begin position="395"/>
        <end position="410"/>
    </location>
</feature>
<dbReference type="InterPro" id="IPR050502">
    <property type="entry name" value="Euk_RNA-bind_prot"/>
</dbReference>
<dbReference type="GO" id="GO:0010629">
    <property type="term" value="P:negative regulation of gene expression"/>
    <property type="evidence" value="ECO:0007669"/>
    <property type="project" value="UniProtKB-ARBA"/>
</dbReference>
<dbReference type="FunFam" id="3.30.70.330:FF:000383">
    <property type="entry name" value="Sex lethal, isoform D"/>
    <property type="match status" value="1"/>
</dbReference>
<reference evidence="6 7" key="1">
    <citation type="journal article" date="2020" name="G3 (Bethesda)">
        <title>Improved Reference Genome for Cyclotella cryptica CCMP332, a Model for Cell Wall Morphogenesis, Salinity Adaptation, and Lipid Production in Diatoms (Bacillariophyta).</title>
        <authorList>
            <person name="Roberts W.R."/>
            <person name="Downey K.M."/>
            <person name="Ruck E.C."/>
            <person name="Traller J.C."/>
            <person name="Alverson A.J."/>
        </authorList>
    </citation>
    <scope>NUCLEOTIDE SEQUENCE [LARGE SCALE GENOMIC DNA]</scope>
    <source>
        <strain evidence="6 7">CCMP332</strain>
    </source>
</reference>
<dbReference type="SUPFAM" id="SSF54928">
    <property type="entry name" value="RNA-binding domain, RBD"/>
    <property type="match status" value="1"/>
</dbReference>
<organism evidence="6 7">
    <name type="scientific">Cyclotella cryptica</name>
    <dbReference type="NCBI Taxonomy" id="29204"/>
    <lineage>
        <taxon>Eukaryota</taxon>
        <taxon>Sar</taxon>
        <taxon>Stramenopiles</taxon>
        <taxon>Ochrophyta</taxon>
        <taxon>Bacillariophyta</taxon>
        <taxon>Coscinodiscophyceae</taxon>
        <taxon>Thalassiosirophycidae</taxon>
        <taxon>Stephanodiscales</taxon>
        <taxon>Stephanodiscaceae</taxon>
        <taxon>Cyclotella</taxon>
    </lineage>
</organism>